<sequence>MGEADRAHWDARYAQPGSTEPGLSEVFAPYLDLFPTTGIALDIACGRGAAAVFLARRGMSVTGVDVSPVAVEQARELADRYGVRCRFEVVDLDDGLPPGPPVDVVVCQRFRDARLDAAIVDRLTPGGLLAISALSEVGAGPGRFRTPAGELARAFAGLAVAATGEADGVAWLLGRRPV</sequence>
<reference evidence="5 6" key="1">
    <citation type="submission" date="2018-06" db="EMBL/GenBank/DDBJ databases">
        <authorList>
            <consortium name="Pathogen Informatics"/>
            <person name="Doyle S."/>
        </authorList>
    </citation>
    <scope>NUCLEOTIDE SEQUENCE [LARGE SCALE GENOMIC DNA]</scope>
    <source>
        <strain evidence="5 6">NCTC10821</strain>
    </source>
</reference>
<accession>A0A378T6T2</accession>
<dbReference type="Gene3D" id="3.40.50.150">
    <property type="entry name" value="Vaccinia Virus protein VP39"/>
    <property type="match status" value="1"/>
</dbReference>
<dbReference type="Pfam" id="PF13649">
    <property type="entry name" value="Methyltransf_25"/>
    <property type="match status" value="1"/>
</dbReference>
<dbReference type="InterPro" id="IPR029063">
    <property type="entry name" value="SAM-dependent_MTases_sf"/>
</dbReference>
<dbReference type="AlphaFoldDB" id="A0A378T6T2"/>
<gene>
    <name evidence="5" type="primary">prmA</name>
    <name evidence="5" type="ORF">NCTC10821_00024</name>
</gene>
<keyword evidence="6" id="KW-1185">Reference proteome</keyword>
<dbReference type="InterPro" id="IPR041698">
    <property type="entry name" value="Methyltransf_25"/>
</dbReference>
<organism evidence="5 6">
    <name type="scientific">Mycolicibacterium tokaiense</name>
    <dbReference type="NCBI Taxonomy" id="39695"/>
    <lineage>
        <taxon>Bacteria</taxon>
        <taxon>Bacillati</taxon>
        <taxon>Actinomycetota</taxon>
        <taxon>Actinomycetes</taxon>
        <taxon>Mycobacteriales</taxon>
        <taxon>Mycobacteriaceae</taxon>
        <taxon>Mycolicibacterium</taxon>
    </lineage>
</organism>
<feature type="domain" description="Methyltransferase" evidence="4">
    <location>
        <begin position="41"/>
        <end position="126"/>
    </location>
</feature>
<dbReference type="Proteomes" id="UP000254978">
    <property type="component" value="Unassembled WGS sequence"/>
</dbReference>
<dbReference type="GO" id="GO:0008168">
    <property type="term" value="F:methyltransferase activity"/>
    <property type="evidence" value="ECO:0007669"/>
    <property type="project" value="UniProtKB-KW"/>
</dbReference>
<name>A0A378T6T2_9MYCO</name>
<dbReference type="EC" id="2.1.1.-" evidence="5"/>
<evidence type="ECO:0000313" key="6">
    <source>
        <dbReference type="Proteomes" id="UP000254978"/>
    </source>
</evidence>
<dbReference type="PANTHER" id="PTHR43464:SF19">
    <property type="entry name" value="UBIQUINONE BIOSYNTHESIS O-METHYLTRANSFERASE, MITOCHONDRIAL"/>
    <property type="match status" value="1"/>
</dbReference>
<proteinExistence type="predicted"/>
<evidence type="ECO:0000256" key="3">
    <source>
        <dbReference type="ARBA" id="ARBA00022691"/>
    </source>
</evidence>
<evidence type="ECO:0000259" key="4">
    <source>
        <dbReference type="Pfam" id="PF13649"/>
    </source>
</evidence>
<dbReference type="PANTHER" id="PTHR43464">
    <property type="entry name" value="METHYLTRANSFERASE"/>
    <property type="match status" value="1"/>
</dbReference>
<dbReference type="CDD" id="cd02440">
    <property type="entry name" value="AdoMet_MTases"/>
    <property type="match status" value="1"/>
</dbReference>
<dbReference type="OrthoDB" id="9786503at2"/>
<dbReference type="EMBL" id="UGQT01000001">
    <property type="protein sequence ID" value="STZ56531.1"/>
    <property type="molecule type" value="Genomic_DNA"/>
</dbReference>
<dbReference type="GO" id="GO:0032259">
    <property type="term" value="P:methylation"/>
    <property type="evidence" value="ECO:0007669"/>
    <property type="project" value="UniProtKB-KW"/>
</dbReference>
<keyword evidence="1 5" id="KW-0489">Methyltransferase</keyword>
<protein>
    <submittedName>
        <fullName evidence="5">Methyltransferase</fullName>
        <ecNumber evidence="5">2.1.1.-</ecNumber>
    </submittedName>
</protein>
<keyword evidence="2 5" id="KW-0808">Transferase</keyword>
<keyword evidence="3" id="KW-0949">S-adenosyl-L-methionine</keyword>
<evidence type="ECO:0000256" key="1">
    <source>
        <dbReference type="ARBA" id="ARBA00022603"/>
    </source>
</evidence>
<dbReference type="RefSeq" id="WP_115277074.1">
    <property type="nucleotide sequence ID" value="NZ_AP022600.1"/>
</dbReference>
<dbReference type="SUPFAM" id="SSF53335">
    <property type="entry name" value="S-adenosyl-L-methionine-dependent methyltransferases"/>
    <property type="match status" value="1"/>
</dbReference>
<evidence type="ECO:0000313" key="5">
    <source>
        <dbReference type="EMBL" id="STZ56531.1"/>
    </source>
</evidence>
<evidence type="ECO:0000256" key="2">
    <source>
        <dbReference type="ARBA" id="ARBA00022679"/>
    </source>
</evidence>